<proteinExistence type="predicted"/>
<keyword evidence="1" id="KW-0732">Signal</keyword>
<organism evidence="2 3">
    <name type="scientific">Pseudoalteromonas rubra</name>
    <dbReference type="NCBI Taxonomy" id="43658"/>
    <lineage>
        <taxon>Bacteria</taxon>
        <taxon>Pseudomonadati</taxon>
        <taxon>Pseudomonadota</taxon>
        <taxon>Gammaproteobacteria</taxon>
        <taxon>Alteromonadales</taxon>
        <taxon>Pseudoalteromonadaceae</taxon>
        <taxon>Pseudoalteromonas</taxon>
    </lineage>
</organism>
<evidence type="ECO:0000313" key="3">
    <source>
        <dbReference type="Proteomes" id="UP000069015"/>
    </source>
</evidence>
<feature type="chain" id="PRO_5006838946" description="Ig-like domain-containing protein" evidence="1">
    <location>
        <begin position="23"/>
        <end position="1114"/>
    </location>
</feature>
<feature type="signal peptide" evidence="1">
    <location>
        <begin position="1"/>
        <end position="22"/>
    </location>
</feature>
<evidence type="ECO:0008006" key="4">
    <source>
        <dbReference type="Google" id="ProtNLM"/>
    </source>
</evidence>
<dbReference type="Gene3D" id="2.60.40.3440">
    <property type="match status" value="1"/>
</dbReference>
<name>A0A0U3GII8_9GAMM</name>
<dbReference type="SUPFAM" id="SSF49265">
    <property type="entry name" value="Fibronectin type III"/>
    <property type="match status" value="1"/>
</dbReference>
<dbReference type="InterPro" id="IPR003961">
    <property type="entry name" value="FN3_dom"/>
</dbReference>
<dbReference type="EMBL" id="CP013611">
    <property type="protein sequence ID" value="ALU44682.1"/>
    <property type="molecule type" value="Genomic_DNA"/>
</dbReference>
<dbReference type="Proteomes" id="UP000069015">
    <property type="component" value="Chromosome 1"/>
</dbReference>
<sequence length="1114" mass="122910">MNHRIICLLILLVLLVSTASQASPSAPFIALPAYAKAGSPYQLVIHPVPQATEYQIYEGEQLVKTQTSESASFTDYGQAVKRYRVKACNAAGCSEFSHEALIYVRLAQSASPNIKVPVSVAVGEQFCIELTEATGASRYVYYRNGHVRVGQCTQLDQPGWASFWVVPQGSALQSTIFEVYAYEPGVLPEREQVPIVSAPEHVSQLRTQPLAYTQVPGATYYEIFENNQLNGTSEQLSYTPKWSGERVRKFKVRACNGQGCGAFGNTAVTVGYTLAVNLSVPEIGYSKQTFCIAHDNSPGADRYYLKYGNASQSIAAQGCTAFNEPGFYALSLMACAPCSQRSGVDNILIIPGKPQGVQGFKASKIRILQGEQVTFTFDPPATTSGQTRYELFREGKLTERTVASPFSINEPQPGLYNYQVRACNEAGCGDLSESVQVNVGLPPVEVTPLASVYLENEQPVTLRWASLGADVQYQVYYTFNGTVQHFPDFISESWVEIGPLSGTGTLCMFVSARKLVSDTQAVASPGASQSCTTIHRRTRVVRQTQPEIVLAQGQSYTLSVTDFEFESPNGHNGVMRPALMSPGANYVLSEDTLTLTPDPGFFGELTVHAVFKDNKNVETNPIELRIKVIDGRPSVPDVALPIKHKTRWDYISTYNANSDPRGLPIVKAEITLNPVLGTARIHSDLKHISYTHLIGELCAFNDTITDFFEYQITNSAGLVSEPIRVTLTMDCPYDPTPIARGDVYNYHKNKAITFDPLDNRCNDGYAQDDILPEFCIGDDFDPYDYQIKLNRITLQPHTGTLTVVGKTVIYSPKPDTCVTDWFMYTIVNSNGLESKPALVRLECGFRPALTHSDTAHLFTGQSVRLNVLANDEDLNDPPLPLRLHSITTQPEKGLVTINHDNTLTYTNTETCYGGHMSWDRFAYQIRNGADNAAIEPGKVTIEIMCGALDIKLADRVIENGSSTQISWRLPTGYQCQEQHHGWLATEQGTIQINQPAKGTYDYLWQCSNKYNAATEQVAIQLQVVDVIPQQMEISWSDKQVRVGQAVQLRWSLSPGVECYASPWRLTNTGSKSVMISRSGVHVQSWMCSYSGSDVPVELTTQLKVTRLTAPLLSQ</sequence>
<protein>
    <recommendedName>
        <fullName evidence="4">Ig-like domain-containing protein</fullName>
    </recommendedName>
</protein>
<dbReference type="Gene3D" id="2.60.40.10">
    <property type="entry name" value="Immunoglobulins"/>
    <property type="match status" value="2"/>
</dbReference>
<dbReference type="RefSeq" id="WP_058797653.1">
    <property type="nucleotide sequence ID" value="NZ_CP013611.1"/>
</dbReference>
<dbReference type="KEGG" id="prr:AT705_18085"/>
<accession>A0A0U3GII8</accession>
<dbReference type="AlphaFoldDB" id="A0A0U3GII8"/>
<evidence type="ECO:0000313" key="2">
    <source>
        <dbReference type="EMBL" id="ALU44682.1"/>
    </source>
</evidence>
<evidence type="ECO:0000256" key="1">
    <source>
        <dbReference type="SAM" id="SignalP"/>
    </source>
</evidence>
<dbReference type="InterPro" id="IPR036116">
    <property type="entry name" value="FN3_sf"/>
</dbReference>
<dbReference type="InterPro" id="IPR013783">
    <property type="entry name" value="Ig-like_fold"/>
</dbReference>
<gene>
    <name evidence="2" type="ORF">AT705_18085</name>
</gene>
<reference evidence="2 3" key="1">
    <citation type="submission" date="2015-12" db="EMBL/GenBank/DDBJ databases">
        <title>Complete genome sequence of Pseudoalteromonas rubra SCSIO 6842, harboring a conjugative plasmid.</title>
        <authorList>
            <person name="Li B."/>
            <person name="Wang X."/>
        </authorList>
    </citation>
    <scope>NUCLEOTIDE SEQUENCE [LARGE SCALE GENOMIC DNA]</scope>
    <source>
        <strain evidence="2 3">SCSIO 6842</strain>
    </source>
</reference>
<dbReference type="Pfam" id="PF17963">
    <property type="entry name" value="Big_9"/>
    <property type="match status" value="1"/>
</dbReference>
<dbReference type="CDD" id="cd00063">
    <property type="entry name" value="FN3"/>
    <property type="match status" value="1"/>
</dbReference>